<evidence type="ECO:0000256" key="8">
    <source>
        <dbReference type="RuleBase" id="RU363032"/>
    </source>
</evidence>
<dbReference type="FunFam" id="1.10.3720.10:FF:000088">
    <property type="entry name" value="Iron(III) ABC transporter, permease protein"/>
    <property type="match status" value="1"/>
</dbReference>
<feature type="transmembrane region" description="Helical" evidence="8">
    <location>
        <begin position="67"/>
        <end position="91"/>
    </location>
</feature>
<comment type="caution">
    <text evidence="10">The sequence shown here is derived from an EMBL/GenBank/DDBJ whole genome shotgun (WGS) entry which is preliminary data.</text>
</comment>
<dbReference type="RefSeq" id="WP_126767772.1">
    <property type="nucleotide sequence ID" value="NZ_PIPJ01000007.1"/>
</dbReference>
<dbReference type="PROSITE" id="PS50928">
    <property type="entry name" value="ABC_TM1"/>
    <property type="match status" value="2"/>
</dbReference>
<feature type="transmembrane region" description="Helical" evidence="8">
    <location>
        <begin position="488"/>
        <end position="507"/>
    </location>
</feature>
<keyword evidence="6 8" id="KW-1133">Transmembrane helix</keyword>
<evidence type="ECO:0000256" key="7">
    <source>
        <dbReference type="ARBA" id="ARBA00023136"/>
    </source>
</evidence>
<dbReference type="GO" id="GO:0055085">
    <property type="term" value="P:transmembrane transport"/>
    <property type="evidence" value="ECO:0007669"/>
    <property type="project" value="InterPro"/>
</dbReference>
<feature type="transmembrane region" description="Helical" evidence="8">
    <location>
        <begin position="103"/>
        <end position="123"/>
    </location>
</feature>
<dbReference type="Pfam" id="PF00528">
    <property type="entry name" value="BPD_transp_1"/>
    <property type="match status" value="2"/>
</dbReference>
<dbReference type="SUPFAM" id="SSF161098">
    <property type="entry name" value="MetI-like"/>
    <property type="match status" value="2"/>
</dbReference>
<comment type="subcellular location">
    <subcellularLocation>
        <location evidence="1">Cell inner membrane</location>
        <topology evidence="1">Multi-pass membrane protein</topology>
    </subcellularLocation>
    <subcellularLocation>
        <location evidence="8">Cell membrane</location>
        <topology evidence="8">Multi-pass membrane protein</topology>
    </subcellularLocation>
</comment>
<keyword evidence="3" id="KW-1003">Cell membrane</keyword>
<dbReference type="EMBL" id="PIPJ01000007">
    <property type="protein sequence ID" value="RUO19652.1"/>
    <property type="molecule type" value="Genomic_DNA"/>
</dbReference>
<evidence type="ECO:0000256" key="4">
    <source>
        <dbReference type="ARBA" id="ARBA00022519"/>
    </source>
</evidence>
<keyword evidence="5 8" id="KW-0812">Transmembrane</keyword>
<feature type="transmembrane region" description="Helical" evidence="8">
    <location>
        <begin position="348"/>
        <end position="368"/>
    </location>
</feature>
<feature type="transmembrane region" description="Helical" evidence="8">
    <location>
        <begin position="304"/>
        <end position="328"/>
    </location>
</feature>
<name>A0A432VTA6_9GAMM</name>
<feature type="domain" description="ABC transmembrane type-1" evidence="9">
    <location>
        <begin position="68"/>
        <end position="275"/>
    </location>
</feature>
<evidence type="ECO:0000256" key="2">
    <source>
        <dbReference type="ARBA" id="ARBA00022448"/>
    </source>
</evidence>
<keyword evidence="7 8" id="KW-0472">Membrane</keyword>
<feature type="transmembrane region" description="Helical" evidence="8">
    <location>
        <begin position="153"/>
        <end position="174"/>
    </location>
</feature>
<keyword evidence="2 8" id="KW-0813">Transport</keyword>
<proteinExistence type="inferred from homology"/>
<evidence type="ECO:0000256" key="3">
    <source>
        <dbReference type="ARBA" id="ARBA00022475"/>
    </source>
</evidence>
<feature type="transmembrane region" description="Helical" evidence="8">
    <location>
        <begin position="254"/>
        <end position="273"/>
    </location>
</feature>
<evidence type="ECO:0000313" key="11">
    <source>
        <dbReference type="Proteomes" id="UP000288395"/>
    </source>
</evidence>
<dbReference type="Proteomes" id="UP000288395">
    <property type="component" value="Unassembled WGS sequence"/>
</dbReference>
<dbReference type="GO" id="GO:0005886">
    <property type="term" value="C:plasma membrane"/>
    <property type="evidence" value="ECO:0007669"/>
    <property type="project" value="UniProtKB-SubCell"/>
</dbReference>
<evidence type="ECO:0000256" key="6">
    <source>
        <dbReference type="ARBA" id="ARBA00022989"/>
    </source>
</evidence>
<dbReference type="PANTHER" id="PTHR43357">
    <property type="entry name" value="INNER MEMBRANE ABC TRANSPORTER PERMEASE PROTEIN YDCV"/>
    <property type="match status" value="1"/>
</dbReference>
<evidence type="ECO:0000259" key="9">
    <source>
        <dbReference type="PROSITE" id="PS50928"/>
    </source>
</evidence>
<feature type="transmembrane region" description="Helical" evidence="8">
    <location>
        <begin position="20"/>
        <end position="47"/>
    </location>
</feature>
<protein>
    <submittedName>
        <fullName evidence="10">Iron ABC transporter permease</fullName>
    </submittedName>
</protein>
<evidence type="ECO:0000313" key="10">
    <source>
        <dbReference type="EMBL" id="RUO19652.1"/>
    </source>
</evidence>
<gene>
    <name evidence="10" type="ORF">CWE08_09480</name>
</gene>
<dbReference type="Gene3D" id="1.10.3720.10">
    <property type="entry name" value="MetI-like"/>
    <property type="match status" value="2"/>
</dbReference>
<sequence>MVKTISNASKQMLHRVWRQWHDISLPLVAIIICLPLIVVVASFFIGLGGEEQRATLSHLFQNVIGEYVWHSVILLVGVGLLVMLMGVTAAWLTTACEFPGVSWLRWALLLPLAMPAYITAYTYSGMLSFEGPVQTALRSITGWGLGDYTFPEIRSLTGAVLVMGFVLFPYVYLVTRAAFIEQSRAAIEAGRTLGLGPWQSFYRIALPMARPAIATGVTLALMETLADYGTVHFYGVTTFTTGIFRTWYGMGDQVGALQLASILLSAVVVLMLVERISRKQSKYHHAGRNNQATRPMQLQGMRAFLAFIACFVPVLLGFLLPALQLLSWSADRLHVWADASFWRLVSNSLVLAALAAFITVAVALWLCYGKRVASKRRQNKRTRITQTSVNFASLGYAIPGVVIAVGVMVPLSWLDNRIIGFSENVFGVNPGLILSGTIVALLFAYTVRFLSISIQTVESGLTQISHAMDESGRILGLKSREVLTRIHFPLLRTSLITAGILVFVDVLKELPATLVLRPFNFNTLAVRAYEMAGDERLADAGPAAIMIVLAGLIPVILLSRAMNRRQHLHNEEARVIEAKQGDLRFGEPNPGKIYKPL</sequence>
<feature type="transmembrane region" description="Helical" evidence="8">
    <location>
        <begin position="425"/>
        <end position="445"/>
    </location>
</feature>
<dbReference type="InterPro" id="IPR035906">
    <property type="entry name" value="MetI-like_sf"/>
</dbReference>
<evidence type="ECO:0000256" key="5">
    <source>
        <dbReference type="ARBA" id="ARBA00022692"/>
    </source>
</evidence>
<keyword evidence="11" id="KW-1185">Reference proteome</keyword>
<feature type="domain" description="ABC transmembrane type-1" evidence="9">
    <location>
        <begin position="345"/>
        <end position="558"/>
    </location>
</feature>
<keyword evidence="4" id="KW-0997">Cell inner membrane</keyword>
<evidence type="ECO:0000256" key="1">
    <source>
        <dbReference type="ARBA" id="ARBA00004429"/>
    </source>
</evidence>
<dbReference type="AlphaFoldDB" id="A0A432VTA6"/>
<dbReference type="OrthoDB" id="9790211at2"/>
<dbReference type="InterPro" id="IPR000515">
    <property type="entry name" value="MetI-like"/>
</dbReference>
<feature type="transmembrane region" description="Helical" evidence="8">
    <location>
        <begin position="540"/>
        <end position="558"/>
    </location>
</feature>
<reference evidence="11" key="1">
    <citation type="journal article" date="2018" name="Front. Microbiol.">
        <title>Genome-Based Analysis Reveals the Taxonomy and Diversity of the Family Idiomarinaceae.</title>
        <authorList>
            <person name="Liu Y."/>
            <person name="Lai Q."/>
            <person name="Shao Z."/>
        </authorList>
    </citation>
    <scope>NUCLEOTIDE SEQUENCE [LARGE SCALE GENOMIC DNA]</scope>
    <source>
        <strain evidence="11">GBPy7</strain>
    </source>
</reference>
<comment type="similarity">
    <text evidence="8">Belongs to the binding-protein-dependent transport system permease family.</text>
</comment>
<dbReference type="CDD" id="cd06261">
    <property type="entry name" value="TM_PBP2"/>
    <property type="match status" value="2"/>
</dbReference>
<accession>A0A432VTA6</accession>
<feature type="transmembrane region" description="Helical" evidence="8">
    <location>
        <begin position="389"/>
        <end position="413"/>
    </location>
</feature>
<organism evidence="10 11">
    <name type="scientific">Aliidiomarina iranensis</name>
    <dbReference type="NCBI Taxonomy" id="1434071"/>
    <lineage>
        <taxon>Bacteria</taxon>
        <taxon>Pseudomonadati</taxon>
        <taxon>Pseudomonadota</taxon>
        <taxon>Gammaproteobacteria</taxon>
        <taxon>Alteromonadales</taxon>
        <taxon>Idiomarinaceae</taxon>
        <taxon>Aliidiomarina</taxon>
    </lineage>
</organism>
<dbReference type="PANTHER" id="PTHR43357:SF3">
    <property type="entry name" value="FE(3+)-TRANSPORT SYSTEM PERMEASE PROTEIN FBPB 2"/>
    <property type="match status" value="1"/>
</dbReference>